<dbReference type="SUPFAM" id="SSF81342">
    <property type="entry name" value="Transmembrane di-heme cytochromes"/>
    <property type="match status" value="1"/>
</dbReference>
<evidence type="ECO:0000256" key="2">
    <source>
        <dbReference type="ARBA" id="ARBA00005896"/>
    </source>
</evidence>
<keyword evidence="5" id="KW-0479">Metal-binding</keyword>
<dbReference type="Pfam" id="PF01292">
    <property type="entry name" value="Ni_hydr_CYTB"/>
    <property type="match status" value="1"/>
</dbReference>
<comment type="subcellular location">
    <subcellularLocation>
        <location evidence="1">Cell membrane</location>
        <topology evidence="1">Multi-pass membrane protein</topology>
    </subcellularLocation>
</comment>
<evidence type="ECO:0000256" key="8">
    <source>
        <dbReference type="ARBA" id="ARBA00023002"/>
    </source>
</evidence>
<dbReference type="Gene3D" id="3.60.130.10">
    <property type="entry name" value="Clavaminate synthase-like"/>
    <property type="match status" value="1"/>
</dbReference>
<dbReference type="GO" id="GO:0009055">
    <property type="term" value="F:electron transfer activity"/>
    <property type="evidence" value="ECO:0007669"/>
    <property type="project" value="InterPro"/>
</dbReference>
<evidence type="ECO:0000313" key="14">
    <source>
        <dbReference type="EMBL" id="AWB34511.1"/>
    </source>
</evidence>
<dbReference type="OrthoDB" id="8893262at2"/>
<evidence type="ECO:0000259" key="13">
    <source>
        <dbReference type="Pfam" id="PF02668"/>
    </source>
</evidence>
<feature type="domain" description="TauD/TfdA-like" evidence="13">
    <location>
        <begin position="205"/>
        <end position="480"/>
    </location>
</feature>
<dbReference type="InterPro" id="IPR011577">
    <property type="entry name" value="Cyt_b561_bac/Ni-Hgenase"/>
</dbReference>
<protein>
    <submittedName>
        <fullName evidence="14">Uncharacterized protein</fullName>
    </submittedName>
</protein>
<accession>A0A2R4XL67</accession>
<feature type="transmembrane region" description="Helical" evidence="11">
    <location>
        <begin position="147"/>
        <end position="168"/>
    </location>
</feature>
<keyword evidence="3" id="KW-1003">Cell membrane</keyword>
<dbReference type="Proteomes" id="UP000244571">
    <property type="component" value="Chromosome"/>
</dbReference>
<dbReference type="InterPro" id="IPR051178">
    <property type="entry name" value="TfdA_dioxygenase"/>
</dbReference>
<proteinExistence type="inferred from homology"/>
<keyword evidence="8" id="KW-0560">Oxidoreductase</keyword>
<feature type="transmembrane region" description="Helical" evidence="11">
    <location>
        <begin position="12"/>
        <end position="33"/>
    </location>
</feature>
<evidence type="ECO:0000256" key="6">
    <source>
        <dbReference type="ARBA" id="ARBA00022964"/>
    </source>
</evidence>
<feature type="transmembrane region" description="Helical" evidence="11">
    <location>
        <begin position="53"/>
        <end position="73"/>
    </location>
</feature>
<dbReference type="InterPro" id="IPR016174">
    <property type="entry name" value="Di-haem_cyt_TM"/>
</dbReference>
<evidence type="ECO:0000256" key="7">
    <source>
        <dbReference type="ARBA" id="ARBA00022989"/>
    </source>
</evidence>
<dbReference type="GO" id="GO:0046872">
    <property type="term" value="F:metal ion binding"/>
    <property type="evidence" value="ECO:0007669"/>
    <property type="project" value="UniProtKB-KW"/>
</dbReference>
<dbReference type="InterPro" id="IPR003819">
    <property type="entry name" value="TauD/TfdA-like"/>
</dbReference>
<comment type="similarity">
    <text evidence="2">Belongs to the TfdA dioxygenase family.</text>
</comment>
<dbReference type="GO" id="GO:0005886">
    <property type="term" value="C:plasma membrane"/>
    <property type="evidence" value="ECO:0007669"/>
    <property type="project" value="UniProtKB-SubCell"/>
</dbReference>
<dbReference type="GO" id="GO:0022904">
    <property type="term" value="P:respiratory electron transport chain"/>
    <property type="evidence" value="ECO:0007669"/>
    <property type="project" value="InterPro"/>
</dbReference>
<dbReference type="RefSeq" id="WP_108621927.1">
    <property type="nucleotide sequence ID" value="NZ_CP028901.1"/>
</dbReference>
<dbReference type="GO" id="GO:0016706">
    <property type="term" value="F:2-oxoglutarate-dependent dioxygenase activity"/>
    <property type="evidence" value="ECO:0007669"/>
    <property type="project" value="UniProtKB-ARBA"/>
</dbReference>
<feature type="transmembrane region" description="Helical" evidence="11">
    <location>
        <begin position="94"/>
        <end position="119"/>
    </location>
</feature>
<keyword evidence="15" id="KW-1185">Reference proteome</keyword>
<dbReference type="EMBL" id="CP028901">
    <property type="protein sequence ID" value="AWB34511.1"/>
    <property type="molecule type" value="Genomic_DNA"/>
</dbReference>
<evidence type="ECO:0000256" key="1">
    <source>
        <dbReference type="ARBA" id="ARBA00004651"/>
    </source>
</evidence>
<gene>
    <name evidence="14" type="ORF">DBV39_13215</name>
</gene>
<name>A0A2R4XL67_9BURK</name>
<dbReference type="InterPro" id="IPR042098">
    <property type="entry name" value="TauD-like_sf"/>
</dbReference>
<dbReference type="Pfam" id="PF02668">
    <property type="entry name" value="TauD"/>
    <property type="match status" value="1"/>
</dbReference>
<evidence type="ECO:0000313" key="15">
    <source>
        <dbReference type="Proteomes" id="UP000244571"/>
    </source>
</evidence>
<keyword evidence="4 11" id="KW-0812">Transmembrane</keyword>
<evidence type="ECO:0000256" key="5">
    <source>
        <dbReference type="ARBA" id="ARBA00022723"/>
    </source>
</evidence>
<feature type="domain" description="Cytochrome b561 bacterial/Ni-hydrogenase" evidence="12">
    <location>
        <begin position="6"/>
        <end position="179"/>
    </location>
</feature>
<evidence type="ECO:0000256" key="11">
    <source>
        <dbReference type="SAM" id="Phobius"/>
    </source>
</evidence>
<keyword evidence="9" id="KW-0408">Iron</keyword>
<dbReference type="SUPFAM" id="SSF51197">
    <property type="entry name" value="Clavaminate synthase-like"/>
    <property type="match status" value="1"/>
</dbReference>
<keyword evidence="7 11" id="KW-1133">Transmembrane helix</keyword>
<dbReference type="PANTHER" id="PTHR43779:SF3">
    <property type="entry name" value="(3R)-3-[(CARBOXYMETHYL)AMINO]FATTY ACID OXYGENASE_DECARBOXYLASE"/>
    <property type="match status" value="1"/>
</dbReference>
<reference evidence="14 15" key="1">
    <citation type="submission" date="2018-04" db="EMBL/GenBank/DDBJ databases">
        <title>Bordetella sp. HZ20 isolated from seawater.</title>
        <authorList>
            <person name="Sun C."/>
        </authorList>
    </citation>
    <scope>NUCLEOTIDE SEQUENCE [LARGE SCALE GENOMIC DNA]</scope>
    <source>
        <strain evidence="14 15">HZ20</strain>
    </source>
</reference>
<evidence type="ECO:0000256" key="4">
    <source>
        <dbReference type="ARBA" id="ARBA00022692"/>
    </source>
</evidence>
<evidence type="ECO:0000259" key="12">
    <source>
        <dbReference type="Pfam" id="PF01292"/>
    </source>
</evidence>
<dbReference type="Gene3D" id="1.20.950.20">
    <property type="entry name" value="Transmembrane di-heme cytochromes, Chain C"/>
    <property type="match status" value="1"/>
</dbReference>
<evidence type="ECO:0000256" key="9">
    <source>
        <dbReference type="ARBA" id="ARBA00023004"/>
    </source>
</evidence>
<keyword evidence="6" id="KW-0223">Dioxygenase</keyword>
<evidence type="ECO:0000256" key="10">
    <source>
        <dbReference type="ARBA" id="ARBA00023136"/>
    </source>
</evidence>
<evidence type="ECO:0000256" key="3">
    <source>
        <dbReference type="ARBA" id="ARBA00022475"/>
    </source>
</evidence>
<dbReference type="KEGG" id="boz:DBV39_13215"/>
<organism evidence="14 15">
    <name type="scientific">Orrella marina</name>
    <dbReference type="NCBI Taxonomy" id="2163011"/>
    <lineage>
        <taxon>Bacteria</taxon>
        <taxon>Pseudomonadati</taxon>
        <taxon>Pseudomonadota</taxon>
        <taxon>Betaproteobacteria</taxon>
        <taxon>Burkholderiales</taxon>
        <taxon>Alcaligenaceae</taxon>
        <taxon>Orrella</taxon>
    </lineage>
</organism>
<dbReference type="AlphaFoldDB" id="A0A2R4XL67"/>
<sequence>MNTRKYPLAGRILHWIVAILVLGLASTGLWMVSRAGADLWDDLTNSLYAWHKAMGFAVLLLMLIRVLVKLFCAQPGPVASLSPATRKIAASVHGLLYLLLLVIPLMGWAGVTAFPALGINANLSLPAMPGISTDQALAKQFFEIHSTLAFVLIGLTALHIAAALRHWLINKDEVLDRMLFCQASCSRQRHKGDIPMTATLTRLTFTPLHRSFMAEVSPVDLRTVTDEETLGTIRQAMNQYGVLVFHDQKFENQEQVEFAKRLDGKLHEKTSSRVLAKNRYGNEALTDISNVSAEGDILGTQDRRRMNGICNRIWHTDASFEEPAGRYSMLFARNIPPVRADTEFADMRAAYDALDEQTKEAIQDLHAYHSIVYSRHVMGFDFSPEEAAQLPGATHPLVRRFDDGRRALYLASHAERIIELDVPSGRLLLRDLIEHATRPEFLNSHEWAKGDLVIWDNRMTMHRARPFDDVKYKRELTRVTTLDLARNAA</sequence>
<keyword evidence="10 11" id="KW-0472">Membrane</keyword>
<dbReference type="PANTHER" id="PTHR43779">
    <property type="entry name" value="DIOXYGENASE RV0097-RELATED"/>
    <property type="match status" value="1"/>
</dbReference>